<dbReference type="InterPro" id="IPR001310">
    <property type="entry name" value="Histidine_triad_HIT"/>
</dbReference>
<comment type="caution">
    <text evidence="5">The sequence shown here is derived from an EMBL/GenBank/DDBJ whole genome shotgun (WGS) entry which is preliminary data.</text>
</comment>
<dbReference type="InParanoid" id="A0A259U3B3"/>
<evidence type="ECO:0000313" key="6">
    <source>
        <dbReference type="Proteomes" id="UP000216446"/>
    </source>
</evidence>
<dbReference type="Proteomes" id="UP000216446">
    <property type="component" value="Unassembled WGS sequence"/>
</dbReference>
<evidence type="ECO:0000259" key="4">
    <source>
        <dbReference type="PROSITE" id="PS51084"/>
    </source>
</evidence>
<dbReference type="PROSITE" id="PS51084">
    <property type="entry name" value="HIT_2"/>
    <property type="match status" value="1"/>
</dbReference>
<evidence type="ECO:0000313" key="5">
    <source>
        <dbReference type="EMBL" id="OZC04337.1"/>
    </source>
</evidence>
<dbReference type="RefSeq" id="WP_094550696.1">
    <property type="nucleotide sequence ID" value="NZ_MQWB01000001.1"/>
</dbReference>
<dbReference type="OrthoDB" id="9784774at2"/>
<dbReference type="GO" id="GO:0003824">
    <property type="term" value="F:catalytic activity"/>
    <property type="evidence" value="ECO:0007669"/>
    <property type="project" value="InterPro"/>
</dbReference>
<name>A0A259U3B3_9BACT</name>
<protein>
    <recommendedName>
        <fullName evidence="4">HIT domain-containing protein</fullName>
    </recommendedName>
</protein>
<dbReference type="EMBL" id="MQWB01000001">
    <property type="protein sequence ID" value="OZC04337.1"/>
    <property type="molecule type" value="Genomic_DNA"/>
</dbReference>
<dbReference type="Gene3D" id="3.30.428.10">
    <property type="entry name" value="HIT-like"/>
    <property type="match status" value="1"/>
</dbReference>
<sequence>MDDCPFCAIIRGDADAWIVHETPTALAFFATGPAAEYHTLVVPKCHHADLFAIPSDEWLGVSAAVKDVADLYRERLGIENVEVLNHSGEHAQQDVFHLHVHILPRREGDGQDTSWTDHPEIEKRFDALLAALKA</sequence>
<gene>
    <name evidence="5" type="ORF">BSZ36_15945</name>
</gene>
<evidence type="ECO:0000256" key="3">
    <source>
        <dbReference type="PROSITE-ProRule" id="PRU00464"/>
    </source>
</evidence>
<feature type="active site" description="Tele-AMP-histidine intermediate" evidence="1">
    <location>
        <position position="99"/>
    </location>
</feature>
<evidence type="ECO:0000256" key="1">
    <source>
        <dbReference type="PIRSR" id="PIRSR601310-1"/>
    </source>
</evidence>
<dbReference type="SUPFAM" id="SSF54197">
    <property type="entry name" value="HIT-like"/>
    <property type="match status" value="1"/>
</dbReference>
<proteinExistence type="predicted"/>
<dbReference type="PRINTS" id="PR00332">
    <property type="entry name" value="HISTRIAD"/>
</dbReference>
<keyword evidence="6" id="KW-1185">Reference proteome</keyword>
<evidence type="ECO:0000256" key="2">
    <source>
        <dbReference type="PIRSR" id="PIRSR601310-3"/>
    </source>
</evidence>
<reference evidence="5 6" key="1">
    <citation type="submission" date="2016-11" db="EMBL/GenBank/DDBJ databases">
        <title>Study of marine rhodopsin-containing bacteria.</title>
        <authorList>
            <person name="Yoshizawa S."/>
            <person name="Kumagai Y."/>
            <person name="Kogure K."/>
        </authorList>
    </citation>
    <scope>NUCLEOTIDE SEQUENCE [LARGE SCALE GENOMIC DNA]</scope>
    <source>
        <strain evidence="5 6">SG-29</strain>
    </source>
</reference>
<feature type="short sequence motif" description="Histidine triad motif" evidence="2 3">
    <location>
        <begin position="97"/>
        <end position="101"/>
    </location>
</feature>
<dbReference type="GO" id="GO:0009117">
    <property type="term" value="P:nucleotide metabolic process"/>
    <property type="evidence" value="ECO:0007669"/>
    <property type="project" value="TreeGrafter"/>
</dbReference>
<dbReference type="InterPro" id="IPR011146">
    <property type="entry name" value="HIT-like"/>
</dbReference>
<feature type="domain" description="HIT" evidence="4">
    <location>
        <begin position="5"/>
        <end position="112"/>
    </location>
</feature>
<dbReference type="Pfam" id="PF01230">
    <property type="entry name" value="HIT"/>
    <property type="match status" value="1"/>
</dbReference>
<accession>A0A259U3B3</accession>
<dbReference type="InterPro" id="IPR036265">
    <property type="entry name" value="HIT-like_sf"/>
</dbReference>
<dbReference type="PANTHER" id="PTHR46648">
    <property type="entry name" value="HIT FAMILY PROTEIN 1"/>
    <property type="match status" value="1"/>
</dbReference>
<dbReference type="AlphaFoldDB" id="A0A259U3B3"/>
<organism evidence="5 6">
    <name type="scientific">Rubricoccus marinus</name>
    <dbReference type="NCBI Taxonomy" id="716817"/>
    <lineage>
        <taxon>Bacteria</taxon>
        <taxon>Pseudomonadati</taxon>
        <taxon>Rhodothermota</taxon>
        <taxon>Rhodothermia</taxon>
        <taxon>Rhodothermales</taxon>
        <taxon>Rubricoccaceae</taxon>
        <taxon>Rubricoccus</taxon>
    </lineage>
</organism>
<dbReference type="PANTHER" id="PTHR46648:SF1">
    <property type="entry name" value="ADENOSINE 5'-MONOPHOSPHORAMIDASE HNT1"/>
    <property type="match status" value="1"/>
</dbReference>